<comment type="caution">
    <text evidence="2">The sequence shown here is derived from an EMBL/GenBank/DDBJ whole genome shotgun (WGS) entry which is preliminary data.</text>
</comment>
<gene>
    <name evidence="2" type="ORF">EV690_2593</name>
</gene>
<dbReference type="Proteomes" id="UP000295565">
    <property type="component" value="Unassembled WGS sequence"/>
</dbReference>
<dbReference type="GO" id="GO:0003677">
    <property type="term" value="F:DNA binding"/>
    <property type="evidence" value="ECO:0007669"/>
    <property type="project" value="InterPro"/>
</dbReference>
<reference evidence="2 3" key="1">
    <citation type="submission" date="2019-03" db="EMBL/GenBank/DDBJ databases">
        <title>Genomic Encyclopedia of Type Strains, Phase IV (KMG-IV): sequencing the most valuable type-strain genomes for metagenomic binning, comparative biology and taxonomic classification.</title>
        <authorList>
            <person name="Goeker M."/>
        </authorList>
    </citation>
    <scope>NUCLEOTIDE SEQUENCE [LARGE SCALE GENOMIC DNA]</scope>
    <source>
        <strain evidence="2 3">DSM 18577</strain>
    </source>
</reference>
<comment type="similarity">
    <text evidence="1">Belongs to the transposase 8 family.</text>
</comment>
<dbReference type="GO" id="GO:0006313">
    <property type="term" value="P:DNA transposition"/>
    <property type="evidence" value="ECO:0007669"/>
    <property type="project" value="InterPro"/>
</dbReference>
<dbReference type="GO" id="GO:0004803">
    <property type="term" value="F:transposase activity"/>
    <property type="evidence" value="ECO:0007669"/>
    <property type="project" value="InterPro"/>
</dbReference>
<accession>A0A4R1JAC0</accession>
<dbReference type="InterPro" id="IPR002514">
    <property type="entry name" value="Transposase_8"/>
</dbReference>
<dbReference type="PANTHER" id="PTHR33609">
    <property type="entry name" value="LOW CALCIUM RESPONSE LOCUS PROTEIN S"/>
    <property type="match status" value="1"/>
</dbReference>
<dbReference type="Pfam" id="PF01527">
    <property type="entry name" value="HTH_Tnp_1"/>
    <property type="match status" value="1"/>
</dbReference>
<organism evidence="2 3">
    <name type="scientific">Celerinatantimonas diazotrophica</name>
    <dbReference type="NCBI Taxonomy" id="412034"/>
    <lineage>
        <taxon>Bacteria</taxon>
        <taxon>Pseudomonadati</taxon>
        <taxon>Pseudomonadota</taxon>
        <taxon>Gammaproteobacteria</taxon>
        <taxon>Celerinatantimonadaceae</taxon>
        <taxon>Celerinatantimonas</taxon>
    </lineage>
</organism>
<dbReference type="AlphaFoldDB" id="A0A4R1JAC0"/>
<proteinExistence type="inferred from homology"/>
<dbReference type="EMBL" id="SMGD01000014">
    <property type="protein sequence ID" value="TCK47558.1"/>
    <property type="molecule type" value="Genomic_DNA"/>
</dbReference>
<dbReference type="Gene3D" id="1.10.10.60">
    <property type="entry name" value="Homeodomain-like"/>
    <property type="match status" value="1"/>
</dbReference>
<evidence type="ECO:0000256" key="1">
    <source>
        <dbReference type="ARBA" id="ARBA00009964"/>
    </source>
</evidence>
<dbReference type="PANTHER" id="PTHR33609:SF1">
    <property type="entry name" value="TRANSPOSASE"/>
    <property type="match status" value="1"/>
</dbReference>
<dbReference type="InterPro" id="IPR009057">
    <property type="entry name" value="Homeodomain-like_sf"/>
</dbReference>
<evidence type="ECO:0000313" key="2">
    <source>
        <dbReference type="EMBL" id="TCK47558.1"/>
    </source>
</evidence>
<dbReference type="SUPFAM" id="SSF46689">
    <property type="entry name" value="Homeodomain-like"/>
    <property type="match status" value="1"/>
</dbReference>
<protein>
    <submittedName>
        <fullName evidence="2">Transposase</fullName>
    </submittedName>
</protein>
<name>A0A4R1JAC0_9GAMM</name>
<dbReference type="InterPro" id="IPR052546">
    <property type="entry name" value="Transposase_8_domain"/>
</dbReference>
<evidence type="ECO:0000313" key="3">
    <source>
        <dbReference type="Proteomes" id="UP000295565"/>
    </source>
</evidence>
<keyword evidence="3" id="KW-1185">Reference proteome</keyword>
<sequence>MKQSRFTETQIVNILKEADAGMKVEDICRKHGMSSATYYKWKSKYGGMDASELRRMKELEDENTKLIFGSVLADSDTRAIRLIISESIGSIAEWGSGQSHRMPM</sequence>